<proteinExistence type="inferred from homology"/>
<dbReference type="Pfam" id="PF00067">
    <property type="entry name" value="p450"/>
    <property type="match status" value="2"/>
</dbReference>
<dbReference type="Proteomes" id="UP001164929">
    <property type="component" value="Chromosome 14"/>
</dbReference>
<evidence type="ECO:0000313" key="13">
    <source>
        <dbReference type="Proteomes" id="UP001164929"/>
    </source>
</evidence>
<evidence type="ECO:0000256" key="9">
    <source>
        <dbReference type="ARBA" id="ARBA00023033"/>
    </source>
</evidence>
<name>A0AAD6LU93_9ROSI</name>
<evidence type="ECO:0000313" key="12">
    <source>
        <dbReference type="EMBL" id="KAJ6971867.1"/>
    </source>
</evidence>
<keyword evidence="7" id="KW-0560">Oxidoreductase</keyword>
<keyword evidence="3 11" id="KW-0349">Heme</keyword>
<dbReference type="GO" id="GO:0005506">
    <property type="term" value="F:iron ion binding"/>
    <property type="evidence" value="ECO:0007669"/>
    <property type="project" value="InterPro"/>
</dbReference>
<dbReference type="Gene3D" id="1.10.630.10">
    <property type="entry name" value="Cytochrome P450"/>
    <property type="match status" value="2"/>
</dbReference>
<dbReference type="InterPro" id="IPR050665">
    <property type="entry name" value="Cytochrome_P450_Monooxygen"/>
</dbReference>
<dbReference type="FunFam" id="1.10.630.10:FF:000029">
    <property type="entry name" value="Cytochrome P450 734A1"/>
    <property type="match status" value="1"/>
</dbReference>
<dbReference type="AlphaFoldDB" id="A0AAD6LU93"/>
<dbReference type="PANTHER" id="PTHR24282">
    <property type="entry name" value="CYTOCHROME P450 FAMILY MEMBER"/>
    <property type="match status" value="1"/>
</dbReference>
<evidence type="ECO:0000256" key="4">
    <source>
        <dbReference type="ARBA" id="ARBA00022692"/>
    </source>
</evidence>
<dbReference type="PRINTS" id="PR00463">
    <property type="entry name" value="EP450I"/>
</dbReference>
<evidence type="ECO:0000256" key="5">
    <source>
        <dbReference type="ARBA" id="ARBA00022723"/>
    </source>
</evidence>
<evidence type="ECO:0000256" key="1">
    <source>
        <dbReference type="ARBA" id="ARBA00004167"/>
    </source>
</evidence>
<dbReference type="PROSITE" id="PS00086">
    <property type="entry name" value="CYTOCHROME_P450"/>
    <property type="match status" value="1"/>
</dbReference>
<keyword evidence="5 11" id="KW-0479">Metal-binding</keyword>
<reference evidence="12" key="1">
    <citation type="journal article" date="2023" name="Mol. Ecol. Resour.">
        <title>Chromosome-level genome assembly of a triploid poplar Populus alba 'Berolinensis'.</title>
        <authorList>
            <person name="Chen S."/>
            <person name="Yu Y."/>
            <person name="Wang X."/>
            <person name="Wang S."/>
            <person name="Zhang T."/>
            <person name="Zhou Y."/>
            <person name="He R."/>
            <person name="Meng N."/>
            <person name="Wang Y."/>
            <person name="Liu W."/>
            <person name="Liu Z."/>
            <person name="Liu J."/>
            <person name="Guo Q."/>
            <person name="Huang H."/>
            <person name="Sederoff R.R."/>
            <person name="Wang G."/>
            <person name="Qu G."/>
            <person name="Chen S."/>
        </authorList>
    </citation>
    <scope>NUCLEOTIDE SEQUENCE</scope>
    <source>
        <strain evidence="12">SC-2020</strain>
    </source>
</reference>
<dbReference type="InterPro" id="IPR002401">
    <property type="entry name" value="Cyt_P450_E_grp-I"/>
</dbReference>
<evidence type="ECO:0000256" key="11">
    <source>
        <dbReference type="PIRSR" id="PIRSR602401-1"/>
    </source>
</evidence>
<dbReference type="GO" id="GO:0020037">
    <property type="term" value="F:heme binding"/>
    <property type="evidence" value="ECO:0007669"/>
    <property type="project" value="InterPro"/>
</dbReference>
<organism evidence="12 13">
    <name type="scientific">Populus alba x Populus x berolinensis</name>
    <dbReference type="NCBI Taxonomy" id="444605"/>
    <lineage>
        <taxon>Eukaryota</taxon>
        <taxon>Viridiplantae</taxon>
        <taxon>Streptophyta</taxon>
        <taxon>Embryophyta</taxon>
        <taxon>Tracheophyta</taxon>
        <taxon>Spermatophyta</taxon>
        <taxon>Magnoliopsida</taxon>
        <taxon>eudicotyledons</taxon>
        <taxon>Gunneridae</taxon>
        <taxon>Pentapetalae</taxon>
        <taxon>rosids</taxon>
        <taxon>fabids</taxon>
        <taxon>Malpighiales</taxon>
        <taxon>Salicaceae</taxon>
        <taxon>Saliceae</taxon>
        <taxon>Populus</taxon>
    </lineage>
</organism>
<sequence length="941" mass="108312">MHLVCLFYVLLPVCVLRFIHSMIWVPWRIHVHFRKQGISGPNYRPIFGNTEEYRNSFTEARKKTMPFNHNIVHRVTPFYHEWSRRYGKTFLYWFGVIPILATADLDMIKDIFMNTGGGSFEKVRLNPQAKLLFGQGLNGLVGEEWALHRRIANQAFMMERIKIIMASTVKMLTKWEEIRGERDEFEMDVHRELQDLASDVISKTAFGSNYEEGKRVFSLQDKQKHLVFDAIGNVYIPGFRFLPTKKNRERWRIERETREAIRNLIKTNSRARENSRNLLSLLMSSCKNQDGKEEKLGVEEIINECKAFYFAGKESMADLLTWALLLLAQHQEWQDKAREEVLSVCRGDEVLLSEKVNDLKIMNLIIHETLRLYPPAVMLMRQATKNVKLGTLDVPAGTQFFLALPSIHHDTDTWGKDANEFKPLRFNEPRNHLASFFPFGLGPRTCVGKNLAIMEAKVALAMILRRYSFVVSPTYLHAPRLLISMQPQYGAQLLLRRVTSCCKDKGVATWAQKHHVYCHLGHDSNVCWVPEIVESITKMLIKWEEIRGGGDEFEIDVHGELQNFTSDVIAKTAFGSNYEEGKRIFLLQDQHKYLAYQALGNVYIPGFRFLPTKKNRERWRFDRETREAIRNLIKNNNSERENSRNLLSLLMSSYKNQEGEEEKLGIEEIINECKTFYFSGKESTADLLTWALLLLALHQEWQNKAREEVFSIFGENESIAAEKLNDLKIVNSILCETQRLYPPVVMLPRQTSKNVKLGALDVPAGTHFYLALPSVHHDPDIWGKDANEFNPLRFNEPRNHLASFFPFGIGPRIYGGKNCASHDNKELLFRCVAHLCSCTKPLAEHTASIWCTDPLSKDFKLKGALCGGFVFKAMEFLSGCTVNPTLNCRRFISRVYAYYDVSNMIHTLEFLMDMGGGSFEKARENPLAKLLFGLNGEVGSS</sequence>
<keyword evidence="9" id="KW-0503">Monooxygenase</keyword>
<protein>
    <recommendedName>
        <fullName evidence="14">Cytochrome P450 734A1</fullName>
    </recommendedName>
</protein>
<keyword evidence="8 11" id="KW-0408">Iron</keyword>
<dbReference type="InterPro" id="IPR017972">
    <property type="entry name" value="Cyt_P450_CS"/>
</dbReference>
<dbReference type="PANTHER" id="PTHR24282:SF211">
    <property type="entry name" value="CYTOCHROME P450-RELATED"/>
    <property type="match status" value="1"/>
</dbReference>
<comment type="subcellular location">
    <subcellularLocation>
        <location evidence="1">Membrane</location>
        <topology evidence="1">Single-pass membrane protein</topology>
    </subcellularLocation>
</comment>
<dbReference type="GO" id="GO:0004497">
    <property type="term" value="F:monooxygenase activity"/>
    <property type="evidence" value="ECO:0007669"/>
    <property type="project" value="UniProtKB-KW"/>
</dbReference>
<evidence type="ECO:0000256" key="6">
    <source>
        <dbReference type="ARBA" id="ARBA00022989"/>
    </source>
</evidence>
<dbReference type="SUPFAM" id="SSF48264">
    <property type="entry name" value="Cytochrome P450"/>
    <property type="match status" value="2"/>
</dbReference>
<comment type="cofactor">
    <cofactor evidence="11">
        <name>heme</name>
        <dbReference type="ChEBI" id="CHEBI:30413"/>
    </cofactor>
</comment>
<gene>
    <name evidence="12" type="ORF">NC653_032415</name>
</gene>
<dbReference type="InterPro" id="IPR036396">
    <property type="entry name" value="Cyt_P450_sf"/>
</dbReference>
<keyword evidence="10" id="KW-0472">Membrane</keyword>
<evidence type="ECO:0008006" key="14">
    <source>
        <dbReference type="Google" id="ProtNLM"/>
    </source>
</evidence>
<evidence type="ECO:0000256" key="10">
    <source>
        <dbReference type="ARBA" id="ARBA00023136"/>
    </source>
</evidence>
<accession>A0AAD6LU93</accession>
<dbReference type="InterPro" id="IPR001128">
    <property type="entry name" value="Cyt_P450"/>
</dbReference>
<evidence type="ECO:0000256" key="2">
    <source>
        <dbReference type="ARBA" id="ARBA00010617"/>
    </source>
</evidence>
<feature type="binding site" description="axial binding residue" evidence="11">
    <location>
        <position position="446"/>
    </location>
    <ligand>
        <name>heme</name>
        <dbReference type="ChEBI" id="CHEBI:30413"/>
    </ligand>
    <ligandPart>
        <name>Fe</name>
        <dbReference type="ChEBI" id="CHEBI:18248"/>
    </ligandPart>
</feature>
<evidence type="ECO:0000256" key="8">
    <source>
        <dbReference type="ARBA" id="ARBA00023004"/>
    </source>
</evidence>
<comment type="caution">
    <text evidence="12">The sequence shown here is derived from an EMBL/GenBank/DDBJ whole genome shotgun (WGS) entry which is preliminary data.</text>
</comment>
<dbReference type="GO" id="GO:0016705">
    <property type="term" value="F:oxidoreductase activity, acting on paired donors, with incorporation or reduction of molecular oxygen"/>
    <property type="evidence" value="ECO:0007669"/>
    <property type="project" value="InterPro"/>
</dbReference>
<keyword evidence="4" id="KW-0812">Transmembrane</keyword>
<dbReference type="GO" id="GO:0016020">
    <property type="term" value="C:membrane"/>
    <property type="evidence" value="ECO:0007669"/>
    <property type="project" value="UniProtKB-SubCell"/>
</dbReference>
<evidence type="ECO:0000256" key="7">
    <source>
        <dbReference type="ARBA" id="ARBA00023002"/>
    </source>
</evidence>
<dbReference type="EMBL" id="JAQIZT010000014">
    <property type="protein sequence ID" value="KAJ6971867.1"/>
    <property type="molecule type" value="Genomic_DNA"/>
</dbReference>
<comment type="similarity">
    <text evidence="2">Belongs to the cytochrome P450 family.</text>
</comment>
<keyword evidence="6" id="KW-1133">Transmembrane helix</keyword>
<dbReference type="PRINTS" id="PR00385">
    <property type="entry name" value="P450"/>
</dbReference>
<evidence type="ECO:0000256" key="3">
    <source>
        <dbReference type="ARBA" id="ARBA00022617"/>
    </source>
</evidence>
<keyword evidence="13" id="KW-1185">Reference proteome</keyword>